<dbReference type="Gene3D" id="1.10.3290.10">
    <property type="entry name" value="Fido-like domain"/>
    <property type="match status" value="1"/>
</dbReference>
<dbReference type="EMBL" id="JAUSZV010000005">
    <property type="protein sequence ID" value="MDQ0908808.1"/>
    <property type="molecule type" value="Genomic_DNA"/>
</dbReference>
<dbReference type="InterPro" id="IPR036597">
    <property type="entry name" value="Fido-like_dom_sf"/>
</dbReference>
<protein>
    <submittedName>
        <fullName evidence="5">Fic family protein</fullName>
    </submittedName>
</protein>
<evidence type="ECO:0000313" key="5">
    <source>
        <dbReference type="EMBL" id="MDQ0908808.1"/>
    </source>
</evidence>
<keyword evidence="2" id="KW-0067">ATP-binding</keyword>
<comment type="caution">
    <text evidence="5">The sequence shown here is derived from an EMBL/GenBank/DDBJ whole genome shotgun (WGS) entry which is preliminary data.</text>
</comment>
<dbReference type="GO" id="GO:0005524">
    <property type="term" value="F:ATP binding"/>
    <property type="evidence" value="ECO:0007669"/>
    <property type="project" value="UniProtKB-KW"/>
</dbReference>
<dbReference type="AlphaFoldDB" id="A0AAW8FH12"/>
<feature type="active site" evidence="1">
    <location>
        <position position="184"/>
    </location>
</feature>
<evidence type="ECO:0000256" key="3">
    <source>
        <dbReference type="PIRSR" id="PIRSR640198-3"/>
    </source>
</evidence>
<evidence type="ECO:0000313" key="6">
    <source>
        <dbReference type="Proteomes" id="UP001234216"/>
    </source>
</evidence>
<dbReference type="Proteomes" id="UP001234216">
    <property type="component" value="Unassembled WGS sequence"/>
</dbReference>
<sequence length="469" mass="53355">MEIFDLHEISLDSSAKQLEEEVGGELESLRNLGEFSPEVQEELARSFLPDRISDTLNIEGVRVNARLTRAVLDGLAISESDRYSEQEILNVNEANELIESEAKAQAPLTIDLVKEVHRRIETNLIPEAGSFRLADVSITGARFRPPSWADVPDLVRTACEQYEAGGNSDLTRAAWLHATIAKIHPFMDGNGRTARMLQDFSLVRSGLLPVGIPISRRGEYYDALEVADEGNFGPLVSIMASAELSALDKARRIARAPHERRERIRRLVKAAGKTTRQTEYNIYEVWRRRHEGFIAEFTKWLDELNEESSDFTFRYRTYEAKSFEKWKEIRDRGWAHGTWDLTVDVVVRGKVICKFLFYSKRHQLNWTTDPDDSLRDEVGLFISSVSDPDERFSFNQFSDPYISLREVLPCKDAIVVYRDPDVALETNEATGVTVVSENELWEGQTVVSPGDVIEEFIQQVLLKLGLIDL</sequence>
<dbReference type="PROSITE" id="PS51459">
    <property type="entry name" value="FIDO"/>
    <property type="match status" value="1"/>
</dbReference>
<reference evidence="5" key="1">
    <citation type="submission" date="2023-07" db="EMBL/GenBank/DDBJ databases">
        <title>Comparative genomics of wheat-associated soil bacteria to identify genetic determinants of phenazine resistance.</title>
        <authorList>
            <person name="Mouncey N."/>
        </authorList>
    </citation>
    <scope>NUCLEOTIDE SEQUENCE</scope>
    <source>
        <strain evidence="5">V4I22</strain>
    </source>
</reference>
<dbReference type="InterPro" id="IPR003812">
    <property type="entry name" value="Fido"/>
</dbReference>
<feature type="domain" description="Fido" evidence="4">
    <location>
        <begin position="108"/>
        <end position="241"/>
    </location>
</feature>
<name>A0AAW8FH12_9ACTN</name>
<evidence type="ECO:0000256" key="1">
    <source>
        <dbReference type="PIRSR" id="PIRSR640198-1"/>
    </source>
</evidence>
<dbReference type="PANTHER" id="PTHR13504:SF38">
    <property type="entry name" value="FIDO DOMAIN-CONTAINING PROTEIN"/>
    <property type="match status" value="1"/>
</dbReference>
<dbReference type="SUPFAM" id="SSF140931">
    <property type="entry name" value="Fic-like"/>
    <property type="match status" value="1"/>
</dbReference>
<dbReference type="InterPro" id="IPR040198">
    <property type="entry name" value="Fido_containing"/>
</dbReference>
<evidence type="ECO:0000259" key="4">
    <source>
        <dbReference type="PROSITE" id="PS51459"/>
    </source>
</evidence>
<feature type="site" description="Important for autoinhibition of adenylyltransferase activity" evidence="3">
    <location>
        <position position="59"/>
    </location>
</feature>
<keyword evidence="2" id="KW-0547">Nucleotide-binding</keyword>
<dbReference type="PANTHER" id="PTHR13504">
    <property type="entry name" value="FIDO DOMAIN-CONTAINING PROTEIN DDB_G0283145"/>
    <property type="match status" value="1"/>
</dbReference>
<feature type="binding site" evidence="2">
    <location>
        <begin position="188"/>
        <end position="195"/>
    </location>
    <ligand>
        <name>ATP</name>
        <dbReference type="ChEBI" id="CHEBI:30616"/>
    </ligand>
</feature>
<organism evidence="5 6">
    <name type="scientific">Streptomyces canus</name>
    <dbReference type="NCBI Taxonomy" id="58343"/>
    <lineage>
        <taxon>Bacteria</taxon>
        <taxon>Bacillati</taxon>
        <taxon>Actinomycetota</taxon>
        <taxon>Actinomycetes</taxon>
        <taxon>Kitasatosporales</taxon>
        <taxon>Streptomycetaceae</taxon>
        <taxon>Streptomyces</taxon>
        <taxon>Streptomyces aurantiacus group</taxon>
    </lineage>
</organism>
<proteinExistence type="predicted"/>
<dbReference type="Pfam" id="PF02661">
    <property type="entry name" value="Fic"/>
    <property type="match status" value="1"/>
</dbReference>
<evidence type="ECO:0000256" key="2">
    <source>
        <dbReference type="PIRSR" id="PIRSR640198-2"/>
    </source>
</evidence>
<accession>A0AAW8FH12</accession>
<dbReference type="RefSeq" id="WP_306978375.1">
    <property type="nucleotide sequence ID" value="NZ_JAUSZV010000005.1"/>
</dbReference>
<feature type="binding site" evidence="2">
    <location>
        <begin position="220"/>
        <end position="221"/>
    </location>
    <ligand>
        <name>ATP</name>
        <dbReference type="ChEBI" id="CHEBI:30616"/>
    </ligand>
</feature>
<gene>
    <name evidence="5" type="ORF">QFZ22_004793</name>
</gene>